<sequence>MPRIYKDAPSSYLGFKGDFFSEILHSLRSDIYYTDYVNLNMKLENCNDLRDRKVITRLATGYLKILFPDLKLINSEFNKYCVKPAVELRQRVRDELYKMDKEYKKVSIEVSES</sequence>
<organism evidence="1 2">
    <name type="scientific">Clostridium sardiniense</name>
    <name type="common">Clostridium absonum</name>
    <dbReference type="NCBI Taxonomy" id="29369"/>
    <lineage>
        <taxon>Bacteria</taxon>
        <taxon>Bacillati</taxon>
        <taxon>Bacillota</taxon>
        <taxon>Clostridia</taxon>
        <taxon>Eubacteriales</taxon>
        <taxon>Clostridiaceae</taxon>
        <taxon>Clostridium</taxon>
    </lineage>
</organism>
<gene>
    <name evidence="1" type="ORF">K5V21_15400</name>
</gene>
<dbReference type="InterPro" id="IPR014061">
    <property type="entry name" value="BrxL-like"/>
</dbReference>
<evidence type="ECO:0000313" key="2">
    <source>
        <dbReference type="Proteomes" id="UP001299068"/>
    </source>
</evidence>
<dbReference type="Pfam" id="PF13337">
    <property type="entry name" value="BrxL_ATPase"/>
    <property type="match status" value="1"/>
</dbReference>
<evidence type="ECO:0000313" key="1">
    <source>
        <dbReference type="EMBL" id="MBY0756829.1"/>
    </source>
</evidence>
<accession>A0ABS7L1D4</accession>
<proteinExistence type="predicted"/>
<name>A0ABS7L1D4_CLOSR</name>
<reference evidence="1 2" key="1">
    <citation type="journal article" date="2021" name="Cell Host Microbe">
        <title>in vivo commensal control of Clostridioides difficile virulence.</title>
        <authorList>
            <person name="Girinathan B.P."/>
            <person name="Dibenedetto N."/>
            <person name="Worley J.N."/>
            <person name="Peltier J."/>
            <person name="Arrieta-Ortiz M.L."/>
            <person name="Rupa Christinal Immanuel S."/>
            <person name="Lavin R."/>
            <person name="Delaney M.L."/>
            <person name="Cummins C."/>
            <person name="Hoffmann M."/>
            <person name="Luo Y."/>
            <person name="Gonzalez-Escalona N."/>
            <person name="Allard M."/>
            <person name="Onderdonk A.B."/>
            <person name="Gerber G.K."/>
            <person name="Sonenshein A.L."/>
            <person name="Baliga N."/>
            <person name="Dupuy B."/>
            <person name="Bry L."/>
        </authorList>
    </citation>
    <scope>NUCLEOTIDE SEQUENCE [LARGE SCALE GENOMIC DNA]</scope>
    <source>
        <strain evidence="1 2">DSM 599</strain>
    </source>
</reference>
<comment type="caution">
    <text evidence="1">The sequence shown here is derived from an EMBL/GenBank/DDBJ whole genome shotgun (WGS) entry which is preliminary data.</text>
</comment>
<dbReference type="Proteomes" id="UP001299068">
    <property type="component" value="Unassembled WGS sequence"/>
</dbReference>
<dbReference type="EMBL" id="JAIKTU010000014">
    <property type="protein sequence ID" value="MBY0756829.1"/>
    <property type="molecule type" value="Genomic_DNA"/>
</dbReference>
<keyword evidence="2" id="KW-1185">Reference proteome</keyword>
<protein>
    <submittedName>
        <fullName evidence="1">BREX system Lon protease-like protein BrxL</fullName>
    </submittedName>
</protein>